<evidence type="ECO:0000256" key="1">
    <source>
        <dbReference type="ARBA" id="ARBA00038283"/>
    </source>
</evidence>
<protein>
    <submittedName>
        <fullName evidence="3">Replication initiation protein</fullName>
    </submittedName>
</protein>
<evidence type="ECO:0000313" key="3">
    <source>
        <dbReference type="EMBL" id="NEX63001.1"/>
    </source>
</evidence>
<dbReference type="RefSeq" id="WP_163966280.1">
    <property type="nucleotide sequence ID" value="NZ_JAAIVB010000064.1"/>
</dbReference>
<comment type="similarity">
    <text evidence="1">Belongs to the initiator RepB protein family.</text>
</comment>
<dbReference type="AlphaFoldDB" id="A0A6B3SQT0"/>
<dbReference type="InterPro" id="IPR000525">
    <property type="entry name" value="Initiator_Rep_WH1"/>
</dbReference>
<comment type="caution">
    <text evidence="3">The sequence shown here is derived from an EMBL/GenBank/DDBJ whole genome shotgun (WGS) entry which is preliminary data.</text>
</comment>
<dbReference type="Pfam" id="PF01051">
    <property type="entry name" value="Rep3_N"/>
    <property type="match status" value="1"/>
</dbReference>
<dbReference type="GO" id="GO:0006270">
    <property type="term" value="P:DNA replication initiation"/>
    <property type="evidence" value="ECO:0007669"/>
    <property type="project" value="InterPro"/>
</dbReference>
<dbReference type="InterPro" id="IPR036388">
    <property type="entry name" value="WH-like_DNA-bd_sf"/>
</dbReference>
<sequence length="451" mass="50719">MATKKKPGKALAANSQELKEFRKTNEAIGLRISEGRLSLLSRKIFNVMVYHAQRIRNKGENAPIDTEVAKNYYWIPMAELARDAAYDSRDTELFKEQVQELQNIRIYSEDAIQWTSERLVSSVKLVNPKGLKKQGGMLWFGFAFPPEVENMVMAPGSYTKLSVYYQALLRSGASLALYEICRRYATNPSRVTNRAEWEWWYGVLTGNPVGETIPEYKYFKRDVLKYAITEINTVTDINVELIEHKNGRKVASLQFRVAPANQESLALSAPPVVDAELVQRMMALGLSQEDACNLLATTEEPKLKATLDLVEARLRNKKAPELTSPAGYFKQALRQGYVSNTAVAQKTIEALPPKSKADASIEAIRERYFVERAKEAMGLYRELDAEAQAEWLDQFKASDGAKGLNLARGLSSTPVRTAFAMWFAQQQWQEPTDLDLLRFAAEAVIQGKAAG</sequence>
<dbReference type="GO" id="GO:0003887">
    <property type="term" value="F:DNA-directed DNA polymerase activity"/>
    <property type="evidence" value="ECO:0007669"/>
    <property type="project" value="InterPro"/>
</dbReference>
<reference evidence="3 4" key="1">
    <citation type="submission" date="2020-02" db="EMBL/GenBank/DDBJ databases">
        <authorList>
            <person name="Kim M.K."/>
        </authorList>
    </citation>
    <scope>NUCLEOTIDE SEQUENCE [LARGE SCALE GENOMIC DNA]</scope>
    <source>
        <strain evidence="3 4">17J57-3</strain>
    </source>
</reference>
<dbReference type="InterPro" id="IPR036390">
    <property type="entry name" value="WH_DNA-bd_sf"/>
</dbReference>
<dbReference type="Pfam" id="PF21205">
    <property type="entry name" value="Rep3_C"/>
    <property type="match status" value="1"/>
</dbReference>
<dbReference type="Gene3D" id="1.10.10.10">
    <property type="entry name" value="Winged helix-like DNA-binding domain superfamily/Winged helix DNA-binding domain"/>
    <property type="match status" value="1"/>
</dbReference>
<proteinExistence type="inferred from homology"/>
<accession>A0A6B3SQT0</accession>
<dbReference type="Proteomes" id="UP000482155">
    <property type="component" value="Unassembled WGS sequence"/>
</dbReference>
<dbReference type="EMBL" id="JAAIVB010000064">
    <property type="protein sequence ID" value="NEX63001.1"/>
    <property type="molecule type" value="Genomic_DNA"/>
</dbReference>
<name>A0A6B3SQT0_9BURK</name>
<feature type="domain" description="Initiator Rep protein WH1" evidence="2">
    <location>
        <begin position="23"/>
        <end position="181"/>
    </location>
</feature>
<dbReference type="SUPFAM" id="SSF46785">
    <property type="entry name" value="Winged helix' DNA-binding domain"/>
    <property type="match status" value="1"/>
</dbReference>
<evidence type="ECO:0000313" key="4">
    <source>
        <dbReference type="Proteomes" id="UP000482155"/>
    </source>
</evidence>
<keyword evidence="4" id="KW-1185">Reference proteome</keyword>
<gene>
    <name evidence="3" type="ORF">G3574_18110</name>
</gene>
<evidence type="ECO:0000259" key="2">
    <source>
        <dbReference type="Pfam" id="PF01051"/>
    </source>
</evidence>
<organism evidence="3 4">
    <name type="scientific">Noviherbaspirillum galbum</name>
    <dbReference type="NCBI Taxonomy" id="2709383"/>
    <lineage>
        <taxon>Bacteria</taxon>
        <taxon>Pseudomonadati</taxon>
        <taxon>Pseudomonadota</taxon>
        <taxon>Betaproteobacteria</taxon>
        <taxon>Burkholderiales</taxon>
        <taxon>Oxalobacteraceae</taxon>
        <taxon>Noviherbaspirillum</taxon>
    </lineage>
</organism>